<gene>
    <name evidence="3" type="primary">mobB</name>
    <name evidence="3" type="ORF">M3202_02445</name>
</gene>
<dbReference type="EMBL" id="JAMBOL010000001">
    <property type="protein sequence ID" value="MCM3712925.1"/>
    <property type="molecule type" value="Genomic_DNA"/>
</dbReference>
<keyword evidence="4" id="KW-1185">Reference proteome</keyword>
<evidence type="ECO:0000313" key="3">
    <source>
        <dbReference type="EMBL" id="MCM3712925.1"/>
    </source>
</evidence>
<dbReference type="GO" id="GO:0005525">
    <property type="term" value="F:GTP binding"/>
    <property type="evidence" value="ECO:0007669"/>
    <property type="project" value="InterPro"/>
</dbReference>
<evidence type="ECO:0000256" key="1">
    <source>
        <dbReference type="SAM" id="MobiDB-lite"/>
    </source>
</evidence>
<dbReference type="PANTHER" id="PTHR40072:SF1">
    <property type="entry name" value="MOLYBDOPTERIN-GUANINE DINUCLEOTIDE BIOSYNTHESIS ADAPTER PROTEIN"/>
    <property type="match status" value="1"/>
</dbReference>
<organism evidence="3 4">
    <name type="scientific">Halalkalibacter oceani</name>
    <dbReference type="NCBI Taxonomy" id="1653776"/>
    <lineage>
        <taxon>Bacteria</taxon>
        <taxon>Bacillati</taxon>
        <taxon>Bacillota</taxon>
        <taxon>Bacilli</taxon>
        <taxon>Bacillales</taxon>
        <taxon>Bacillaceae</taxon>
        <taxon>Halalkalibacter</taxon>
    </lineage>
</organism>
<dbReference type="InterPro" id="IPR027417">
    <property type="entry name" value="P-loop_NTPase"/>
</dbReference>
<feature type="region of interest" description="Disordered" evidence="1">
    <location>
        <begin position="43"/>
        <end position="63"/>
    </location>
</feature>
<evidence type="ECO:0000259" key="2">
    <source>
        <dbReference type="Pfam" id="PF03205"/>
    </source>
</evidence>
<dbReference type="RefSeq" id="WP_251221766.1">
    <property type="nucleotide sequence ID" value="NZ_JAMBOL010000001.1"/>
</dbReference>
<evidence type="ECO:0000313" key="4">
    <source>
        <dbReference type="Proteomes" id="UP001139179"/>
    </source>
</evidence>
<comment type="caution">
    <text evidence="3">The sequence shown here is derived from an EMBL/GenBank/DDBJ whole genome shotgun (WGS) entry which is preliminary data.</text>
</comment>
<protein>
    <submittedName>
        <fullName evidence="3">Molybdopterin-guanine dinucleotide biosynthesis protein B</fullName>
    </submittedName>
</protein>
<feature type="compositionally biased region" description="Basic and acidic residues" evidence="1">
    <location>
        <begin position="54"/>
        <end position="63"/>
    </location>
</feature>
<dbReference type="Proteomes" id="UP001139179">
    <property type="component" value="Unassembled WGS sequence"/>
</dbReference>
<dbReference type="Pfam" id="PF03205">
    <property type="entry name" value="MobB"/>
    <property type="match status" value="1"/>
</dbReference>
<sequence length="173" mass="19217">MAVERHRPILQVVGFQNSGKTTLAEKLIKTGIELGLDVATIKHHGHNTPQKPEAGLKDSERHRQAGAAITAVEGGGSLQLHIQNQSWSLDGILALYEQFSPDLIVVEGYKKAPYPKLVLLRGEEDLELVQELTNVRAVITWQRLQLGPKPYPVFSLEEADRQLASFIHFVLPT</sequence>
<dbReference type="InterPro" id="IPR004435">
    <property type="entry name" value="MobB_dom"/>
</dbReference>
<dbReference type="Gene3D" id="3.40.50.300">
    <property type="entry name" value="P-loop containing nucleotide triphosphate hydrolases"/>
    <property type="match status" value="1"/>
</dbReference>
<feature type="domain" description="Molybdopterin-guanine dinucleotide biosynthesis protein B (MobB)" evidence="2">
    <location>
        <begin position="9"/>
        <end position="141"/>
    </location>
</feature>
<dbReference type="AlphaFoldDB" id="A0A9X2IMD3"/>
<accession>A0A9X2IMD3</accession>
<name>A0A9X2IMD3_9BACI</name>
<dbReference type="GO" id="GO:0006777">
    <property type="term" value="P:Mo-molybdopterin cofactor biosynthetic process"/>
    <property type="evidence" value="ECO:0007669"/>
    <property type="project" value="InterPro"/>
</dbReference>
<dbReference type="CDD" id="cd03116">
    <property type="entry name" value="MobB"/>
    <property type="match status" value="1"/>
</dbReference>
<dbReference type="InterPro" id="IPR052539">
    <property type="entry name" value="MGD_biosynthesis_adapter"/>
</dbReference>
<dbReference type="NCBIfam" id="TIGR00176">
    <property type="entry name" value="mobB"/>
    <property type="match status" value="1"/>
</dbReference>
<reference evidence="3" key="1">
    <citation type="submission" date="2022-05" db="EMBL/GenBank/DDBJ databases">
        <title>Comparative Genomics of Spacecraft Associated Microbes.</title>
        <authorList>
            <person name="Tran M.T."/>
            <person name="Wright A."/>
            <person name="Seuylemezian A."/>
            <person name="Eisen J."/>
            <person name="Coil D."/>
        </authorList>
    </citation>
    <scope>NUCLEOTIDE SEQUENCE</scope>
    <source>
        <strain evidence="3">214.1.1</strain>
    </source>
</reference>
<proteinExistence type="predicted"/>
<dbReference type="PANTHER" id="PTHR40072">
    <property type="entry name" value="MOLYBDOPTERIN-GUANINE DINUCLEOTIDE BIOSYNTHESIS ADAPTER PROTEIN-RELATED"/>
    <property type="match status" value="1"/>
</dbReference>
<dbReference type="SUPFAM" id="SSF52540">
    <property type="entry name" value="P-loop containing nucleoside triphosphate hydrolases"/>
    <property type="match status" value="1"/>
</dbReference>